<organism evidence="1 2">
    <name type="scientific">Phlebia brevispora</name>
    <dbReference type="NCBI Taxonomy" id="194682"/>
    <lineage>
        <taxon>Eukaryota</taxon>
        <taxon>Fungi</taxon>
        <taxon>Dikarya</taxon>
        <taxon>Basidiomycota</taxon>
        <taxon>Agaricomycotina</taxon>
        <taxon>Agaricomycetes</taxon>
        <taxon>Polyporales</taxon>
        <taxon>Meruliaceae</taxon>
        <taxon>Phlebia</taxon>
    </lineage>
</organism>
<accession>A0ACC1T888</accession>
<sequence>MAASTVCREDQHPQCTISFFASESLTAPPRLVRVLAPLTAVIIPYCIHSVLGISQLNEGPSTLFLRWLMPAALTQACAAWTLEWIEVADITPARTAWLRPLRTLLSSGAFGMVLMMSYTLRQTSPSGPKIGTSWNAGEGRGKRVLSRSTPNALAAPYFLLWCIPFCTVYVVNQLSAQVVLGVSAIALIAYVELLVGMRTARGLHSPLDSSVPSSALLPDMPRDVYSPIVFSDIIPLALLAQHTFYATGHQVTISSVQWKTAFVLTPTLNLLISPVTLVINECSPWFLAAFAVPLVALWKRCPTSNAAATGAIRRECIRAAIGMMFYHNILLLSSAATSFWLRQHPMAWKVFVPRLIVAALTVVVVDVALLLGVQLAIMQLPDRAPRGFVPSSKNNS</sequence>
<name>A0ACC1T888_9APHY</name>
<evidence type="ECO:0000313" key="2">
    <source>
        <dbReference type="Proteomes" id="UP001148662"/>
    </source>
</evidence>
<protein>
    <submittedName>
        <fullName evidence="1">Uncharacterized protein</fullName>
    </submittedName>
</protein>
<dbReference type="EMBL" id="JANHOG010000325">
    <property type="protein sequence ID" value="KAJ3555511.1"/>
    <property type="molecule type" value="Genomic_DNA"/>
</dbReference>
<reference evidence="1" key="1">
    <citation type="submission" date="2022-07" db="EMBL/GenBank/DDBJ databases">
        <title>Genome Sequence of Phlebia brevispora.</title>
        <authorList>
            <person name="Buettner E."/>
        </authorList>
    </citation>
    <scope>NUCLEOTIDE SEQUENCE</scope>
    <source>
        <strain evidence="1">MPL23</strain>
    </source>
</reference>
<proteinExistence type="predicted"/>
<dbReference type="Proteomes" id="UP001148662">
    <property type="component" value="Unassembled WGS sequence"/>
</dbReference>
<keyword evidence="2" id="KW-1185">Reference proteome</keyword>
<evidence type="ECO:0000313" key="1">
    <source>
        <dbReference type="EMBL" id="KAJ3555511.1"/>
    </source>
</evidence>
<comment type="caution">
    <text evidence="1">The sequence shown here is derived from an EMBL/GenBank/DDBJ whole genome shotgun (WGS) entry which is preliminary data.</text>
</comment>
<gene>
    <name evidence="1" type="ORF">NM688_g2542</name>
</gene>